<dbReference type="GO" id="GO:0005829">
    <property type="term" value="C:cytosol"/>
    <property type="evidence" value="ECO:0007669"/>
    <property type="project" value="TreeGrafter"/>
</dbReference>
<evidence type="ECO:0000313" key="4">
    <source>
        <dbReference type="EMBL" id="EFG26054.1"/>
    </source>
</evidence>
<dbReference type="Proteomes" id="UP000005777">
    <property type="component" value="Unassembled WGS sequence"/>
</dbReference>
<sequence length="177" mass="19039">MAADFKLLHDAHILVVEDDADINSVVCEYLSNHGACCISAYSGTEAQLVLKNEKFDLIISDLMLPGTAGESIVSQQRHSGDNTPVIVISARNTADDMIDLLSMGADDYVAKPFDLGVLAARAEAQLRKKALISSASAADKNDLSQSHNFSHAATFGKWIIDSDAMTLSVIDYENNHA</sequence>
<dbReference type="Pfam" id="PF00072">
    <property type="entry name" value="Response_reg"/>
    <property type="match status" value="1"/>
</dbReference>
<dbReference type="eggNOG" id="COG0745">
    <property type="taxonomic scope" value="Bacteria"/>
</dbReference>
<gene>
    <name evidence="4" type="ORF">HMPREF9020_01127</name>
</gene>
<accession>W5IGR5</accession>
<keyword evidence="2" id="KW-0597">Phosphoprotein</keyword>
<feature type="domain" description="Response regulatory" evidence="3">
    <location>
        <begin position="12"/>
        <end position="126"/>
    </location>
</feature>
<evidence type="ECO:0000256" key="2">
    <source>
        <dbReference type="PROSITE-ProRule" id="PRU00169"/>
    </source>
</evidence>
<reference evidence="4 5" key="1">
    <citation type="submission" date="2012-01" db="EMBL/GenBank/DDBJ databases">
        <title>The Genome Sequence of Scardovia inopinata F0304.</title>
        <authorList>
            <consortium name="The Broad Institute Genome Sequencing Platform"/>
            <person name="Earl A."/>
            <person name="Ward D."/>
            <person name="Feldgarden M."/>
            <person name="Gevers D."/>
            <person name="Izard J."/>
            <person name="Baranova O.V."/>
            <person name="Blanton J.M."/>
            <person name="Tanner A.C."/>
            <person name="Dewhirst F.E."/>
            <person name="Young S.K."/>
            <person name="Zeng Q."/>
            <person name="Gargeya S."/>
            <person name="Fitzgerald M."/>
            <person name="Haas B."/>
            <person name="Abouelleil A."/>
            <person name="Alvarado L."/>
            <person name="Arachchi H.M."/>
            <person name="Berlin A."/>
            <person name="Chapman S.B."/>
            <person name="Gearin G."/>
            <person name="Goldberg J."/>
            <person name="Griggs A."/>
            <person name="Gujja S."/>
            <person name="Hansen M."/>
            <person name="Heiman D."/>
            <person name="Howarth C."/>
            <person name="Larimer J."/>
            <person name="Lui A."/>
            <person name="MacDonald P.J."/>
            <person name="McCowen C."/>
            <person name="Montmayeur A."/>
            <person name="Murphy C."/>
            <person name="Neiman D."/>
            <person name="Pearson M."/>
            <person name="Priest M."/>
            <person name="Roberts A."/>
            <person name="Saif S."/>
            <person name="Shea T."/>
            <person name="Sisk P."/>
            <person name="Stolte C."/>
            <person name="Sykes S."/>
            <person name="Wortman J."/>
            <person name="Nusbaum C."/>
            <person name="Birren B."/>
        </authorList>
    </citation>
    <scope>NUCLEOTIDE SEQUENCE [LARGE SCALE GENOMIC DNA]</scope>
    <source>
        <strain evidence="4 5">F0304</strain>
    </source>
</reference>
<organism evidence="4 5">
    <name type="scientific">Scardovia inopinata F0304</name>
    <dbReference type="NCBI Taxonomy" id="641146"/>
    <lineage>
        <taxon>Bacteria</taxon>
        <taxon>Bacillati</taxon>
        <taxon>Actinomycetota</taxon>
        <taxon>Actinomycetes</taxon>
        <taxon>Bifidobacteriales</taxon>
        <taxon>Bifidobacteriaceae</taxon>
        <taxon>Scardovia</taxon>
    </lineage>
</organism>
<dbReference type="PROSITE" id="PS50110">
    <property type="entry name" value="RESPONSE_REGULATORY"/>
    <property type="match status" value="1"/>
</dbReference>
<dbReference type="SUPFAM" id="SSF52172">
    <property type="entry name" value="CheY-like"/>
    <property type="match status" value="1"/>
</dbReference>
<dbReference type="GO" id="GO:0006355">
    <property type="term" value="P:regulation of DNA-templated transcription"/>
    <property type="evidence" value="ECO:0007669"/>
    <property type="project" value="TreeGrafter"/>
</dbReference>
<dbReference type="GO" id="GO:0000976">
    <property type="term" value="F:transcription cis-regulatory region binding"/>
    <property type="evidence" value="ECO:0007669"/>
    <property type="project" value="TreeGrafter"/>
</dbReference>
<dbReference type="RefSeq" id="WP_006293511.1">
    <property type="nucleotide sequence ID" value="NZ_GG770226.1"/>
</dbReference>
<dbReference type="PANTHER" id="PTHR48111:SF2">
    <property type="entry name" value="RESPONSE REGULATOR SAER"/>
    <property type="match status" value="1"/>
</dbReference>
<dbReference type="InterPro" id="IPR001789">
    <property type="entry name" value="Sig_transdc_resp-reg_receiver"/>
</dbReference>
<dbReference type="GO" id="GO:0032993">
    <property type="term" value="C:protein-DNA complex"/>
    <property type="evidence" value="ECO:0007669"/>
    <property type="project" value="TreeGrafter"/>
</dbReference>
<dbReference type="AlphaFoldDB" id="W5IGR5"/>
<dbReference type="InterPro" id="IPR039420">
    <property type="entry name" value="WalR-like"/>
</dbReference>
<dbReference type="GO" id="GO:0000156">
    <property type="term" value="F:phosphorelay response regulator activity"/>
    <property type="evidence" value="ECO:0007669"/>
    <property type="project" value="TreeGrafter"/>
</dbReference>
<dbReference type="HOGENOM" id="CLU_000445_69_9_11"/>
<keyword evidence="5" id="KW-1185">Reference proteome</keyword>
<evidence type="ECO:0000259" key="3">
    <source>
        <dbReference type="PROSITE" id="PS50110"/>
    </source>
</evidence>
<keyword evidence="1" id="KW-0238">DNA-binding</keyword>
<proteinExistence type="predicted"/>
<dbReference type="InterPro" id="IPR011006">
    <property type="entry name" value="CheY-like_superfamily"/>
</dbReference>
<evidence type="ECO:0000256" key="1">
    <source>
        <dbReference type="ARBA" id="ARBA00023125"/>
    </source>
</evidence>
<dbReference type="SMART" id="SM00448">
    <property type="entry name" value="REC"/>
    <property type="match status" value="1"/>
</dbReference>
<protein>
    <recommendedName>
        <fullName evidence="3">Response regulatory domain-containing protein</fullName>
    </recommendedName>
</protein>
<dbReference type="PANTHER" id="PTHR48111">
    <property type="entry name" value="REGULATOR OF RPOS"/>
    <property type="match status" value="1"/>
</dbReference>
<name>W5IGR5_SCAIO</name>
<evidence type="ECO:0000313" key="5">
    <source>
        <dbReference type="Proteomes" id="UP000005777"/>
    </source>
</evidence>
<dbReference type="Gene3D" id="3.40.50.2300">
    <property type="match status" value="1"/>
</dbReference>
<dbReference type="EMBL" id="ADCX01000008">
    <property type="protein sequence ID" value="EFG26054.1"/>
    <property type="molecule type" value="Genomic_DNA"/>
</dbReference>
<feature type="modified residue" description="4-aspartylphosphate" evidence="2">
    <location>
        <position position="61"/>
    </location>
</feature>
<comment type="caution">
    <text evidence="4">The sequence shown here is derived from an EMBL/GenBank/DDBJ whole genome shotgun (WGS) entry which is preliminary data.</text>
</comment>